<dbReference type="InterPro" id="IPR050708">
    <property type="entry name" value="T6SS_VgrG/RHS"/>
</dbReference>
<evidence type="ECO:0000256" key="2">
    <source>
        <dbReference type="SAM" id="MobiDB-lite"/>
    </source>
</evidence>
<keyword evidence="5" id="KW-1185">Reference proteome</keyword>
<comment type="caution">
    <text evidence="4">The sequence shown here is derived from an EMBL/GenBank/DDBJ whole genome shotgun (WGS) entry which is preliminary data.</text>
</comment>
<feature type="compositionally biased region" description="Basic and acidic residues" evidence="2">
    <location>
        <begin position="182"/>
        <end position="192"/>
    </location>
</feature>
<proteinExistence type="predicted"/>
<dbReference type="PANTHER" id="PTHR32305">
    <property type="match status" value="1"/>
</dbReference>
<feature type="compositionally biased region" description="Basic and acidic residues" evidence="2">
    <location>
        <begin position="200"/>
        <end position="209"/>
    </location>
</feature>
<keyword evidence="1" id="KW-0677">Repeat</keyword>
<dbReference type="Pfam" id="PF25023">
    <property type="entry name" value="TEN_YD-shell"/>
    <property type="match status" value="1"/>
</dbReference>
<sequence length="343" mass="36298">MDSIYKEFKYLPVSAGVSPVVVSLAKIDQSKRLRIVFFMAMTLLCSWIGRSSAKEVVVYYYTSPQGTVLSMADAIGNIISNSDYTPYGAHALGTPNQGLGYTGHIEDLDTGLVYMQARYYDPSAARFLSVDPLSVTPGSMLDTNRYSYANDNPVVFQDPSGRCTGPNNIPDAPCNPSSARDSAPREPVRPHADCSTACQRMRDTSDRRGGSSVQPGQGFVADGFLAGRPTLAASGVAALGVGVKATKGLYHSDSNISLVTPAIGLRASAETTLIKVGYDGNQSSGQDVKIGYGINIAEYAILGGGLSIEYTPPYKVEVGVDLGAGAGVSINIYSVGKDFKENN</sequence>
<name>A0ABT6BC42_9GAMM</name>
<gene>
    <name evidence="4" type="ORF">P3W24_12030</name>
</gene>
<accession>A0ABT6BC42</accession>
<dbReference type="EMBL" id="JARJJS010000002">
    <property type="protein sequence ID" value="MDF4025695.1"/>
    <property type="molecule type" value="Genomic_DNA"/>
</dbReference>
<feature type="domain" description="Teneurin-like YD-shell" evidence="3">
    <location>
        <begin position="59"/>
        <end position="154"/>
    </location>
</feature>
<evidence type="ECO:0000259" key="3">
    <source>
        <dbReference type="Pfam" id="PF25023"/>
    </source>
</evidence>
<organism evidence="4 5">
    <name type="scientific">Luteibacter sahnii</name>
    <dbReference type="NCBI Taxonomy" id="3021977"/>
    <lineage>
        <taxon>Bacteria</taxon>
        <taxon>Pseudomonadati</taxon>
        <taxon>Pseudomonadota</taxon>
        <taxon>Gammaproteobacteria</taxon>
        <taxon>Lysobacterales</taxon>
        <taxon>Rhodanobacteraceae</taxon>
        <taxon>Luteibacter</taxon>
    </lineage>
</organism>
<dbReference type="InterPro" id="IPR056823">
    <property type="entry name" value="TEN-like_YD-shell"/>
</dbReference>
<evidence type="ECO:0000313" key="4">
    <source>
        <dbReference type="EMBL" id="MDF4025695.1"/>
    </source>
</evidence>
<dbReference type="InterPro" id="IPR022385">
    <property type="entry name" value="Rhs_assc_core"/>
</dbReference>
<feature type="region of interest" description="Disordered" evidence="2">
    <location>
        <begin position="157"/>
        <end position="215"/>
    </location>
</feature>
<dbReference type="NCBIfam" id="TIGR03696">
    <property type="entry name" value="Rhs_assc_core"/>
    <property type="match status" value="1"/>
</dbReference>
<dbReference type="Proteomes" id="UP001528850">
    <property type="component" value="Unassembled WGS sequence"/>
</dbReference>
<evidence type="ECO:0000313" key="5">
    <source>
        <dbReference type="Proteomes" id="UP001528850"/>
    </source>
</evidence>
<reference evidence="4 5" key="1">
    <citation type="journal article" date="2024" name="Curr. Microbiol.">
        <title>Luteibacter sahnii sp. nov., A Novel Yellow-Colored Xanthomonadin Pigment Producing Probiotic Bacterium from Healthy Rice Seed Microbiome.</title>
        <authorList>
            <person name="Jaiswal G."/>
            <person name="Rana R."/>
            <person name="Nayak P.K."/>
            <person name="Chouhan R."/>
            <person name="Gandhi S.G."/>
            <person name="Patel H.K."/>
            <person name="Patil P.B."/>
        </authorList>
    </citation>
    <scope>NUCLEOTIDE SEQUENCE [LARGE SCALE GENOMIC DNA]</scope>
    <source>
        <strain evidence="4 5">PPL201</strain>
    </source>
</reference>
<dbReference type="Gene3D" id="2.180.10.10">
    <property type="entry name" value="RHS repeat-associated core"/>
    <property type="match status" value="1"/>
</dbReference>
<evidence type="ECO:0000256" key="1">
    <source>
        <dbReference type="ARBA" id="ARBA00022737"/>
    </source>
</evidence>
<protein>
    <submittedName>
        <fullName evidence="4">RHS repeat-associated core domain-containing protein</fullName>
    </submittedName>
</protein>
<dbReference type="PANTHER" id="PTHR32305:SF15">
    <property type="entry name" value="PROTEIN RHSA-RELATED"/>
    <property type="match status" value="1"/>
</dbReference>